<feature type="transmembrane region" description="Helical" evidence="6">
    <location>
        <begin position="286"/>
        <end position="304"/>
    </location>
</feature>
<dbReference type="GO" id="GO:0005524">
    <property type="term" value="F:ATP binding"/>
    <property type="evidence" value="ECO:0007669"/>
    <property type="project" value="UniProtKB-KW"/>
</dbReference>
<name>A0A9D2SNE7_9FIRM</name>
<feature type="transmembrane region" description="Helical" evidence="6">
    <location>
        <begin position="167"/>
        <end position="185"/>
    </location>
</feature>
<reference evidence="8" key="1">
    <citation type="journal article" date="2021" name="PeerJ">
        <title>Extensive microbial diversity within the chicken gut microbiome revealed by metagenomics and culture.</title>
        <authorList>
            <person name="Gilroy R."/>
            <person name="Ravi A."/>
            <person name="Getino M."/>
            <person name="Pursley I."/>
            <person name="Horton D.L."/>
            <person name="Alikhan N.F."/>
            <person name="Baker D."/>
            <person name="Gharbi K."/>
            <person name="Hall N."/>
            <person name="Watson M."/>
            <person name="Adriaenssens E.M."/>
            <person name="Foster-Nyarko E."/>
            <person name="Jarju S."/>
            <person name="Secka A."/>
            <person name="Antonio M."/>
            <person name="Oren A."/>
            <person name="Chaudhuri R.R."/>
            <person name="La Ragione R."/>
            <person name="Hildebrand F."/>
            <person name="Pallen M.J."/>
        </authorList>
    </citation>
    <scope>NUCLEOTIDE SEQUENCE</scope>
    <source>
        <strain evidence="8">USAMLcec2-132</strain>
    </source>
</reference>
<dbReference type="Gene3D" id="1.20.1560.10">
    <property type="entry name" value="ABC transporter type 1, transmembrane domain"/>
    <property type="match status" value="1"/>
</dbReference>
<evidence type="ECO:0000259" key="7">
    <source>
        <dbReference type="PROSITE" id="PS50929"/>
    </source>
</evidence>
<keyword evidence="8" id="KW-0067">ATP-binding</keyword>
<dbReference type="Pfam" id="PF00005">
    <property type="entry name" value="ABC_tran"/>
    <property type="match status" value="1"/>
</dbReference>
<reference evidence="8" key="2">
    <citation type="submission" date="2021-04" db="EMBL/GenBank/DDBJ databases">
        <authorList>
            <person name="Gilroy R."/>
        </authorList>
    </citation>
    <scope>NUCLEOTIDE SEQUENCE</scope>
    <source>
        <strain evidence="8">USAMLcec2-132</strain>
    </source>
</reference>
<evidence type="ECO:0000313" key="9">
    <source>
        <dbReference type="Proteomes" id="UP000823891"/>
    </source>
</evidence>
<dbReference type="GO" id="GO:0005886">
    <property type="term" value="C:plasma membrane"/>
    <property type="evidence" value="ECO:0007669"/>
    <property type="project" value="UniProtKB-SubCell"/>
</dbReference>
<evidence type="ECO:0000256" key="2">
    <source>
        <dbReference type="ARBA" id="ARBA00022692"/>
    </source>
</evidence>
<feature type="region of interest" description="Disordered" evidence="5">
    <location>
        <begin position="481"/>
        <end position="510"/>
    </location>
</feature>
<dbReference type="AlphaFoldDB" id="A0A9D2SNE7"/>
<feature type="compositionally biased region" description="Basic and acidic residues" evidence="5">
    <location>
        <begin position="485"/>
        <end position="494"/>
    </location>
</feature>
<dbReference type="SUPFAM" id="SSF90123">
    <property type="entry name" value="ABC transporter transmembrane region"/>
    <property type="match status" value="1"/>
</dbReference>
<dbReference type="CDD" id="cd07346">
    <property type="entry name" value="ABC_6TM_exporters"/>
    <property type="match status" value="1"/>
</dbReference>
<evidence type="ECO:0000256" key="1">
    <source>
        <dbReference type="ARBA" id="ARBA00004651"/>
    </source>
</evidence>
<comment type="subcellular location">
    <subcellularLocation>
        <location evidence="1">Cell membrane</location>
        <topology evidence="1">Multi-pass membrane protein</topology>
    </subcellularLocation>
</comment>
<dbReference type="InterPro" id="IPR003439">
    <property type="entry name" value="ABC_transporter-like_ATP-bd"/>
</dbReference>
<evidence type="ECO:0000256" key="3">
    <source>
        <dbReference type="ARBA" id="ARBA00022989"/>
    </source>
</evidence>
<evidence type="ECO:0000256" key="6">
    <source>
        <dbReference type="SAM" id="Phobius"/>
    </source>
</evidence>
<keyword evidence="4 6" id="KW-0472">Membrane</keyword>
<organism evidence="8 9">
    <name type="scientific">Candidatus Eisenbergiella merdavium</name>
    <dbReference type="NCBI Taxonomy" id="2838551"/>
    <lineage>
        <taxon>Bacteria</taxon>
        <taxon>Bacillati</taxon>
        <taxon>Bacillota</taxon>
        <taxon>Clostridia</taxon>
        <taxon>Lachnospirales</taxon>
        <taxon>Lachnospiraceae</taxon>
        <taxon>Eisenbergiella</taxon>
    </lineage>
</organism>
<feature type="domain" description="ABC transmembrane type-1" evidence="7">
    <location>
        <begin position="25"/>
        <end position="309"/>
    </location>
</feature>
<feature type="transmembrane region" description="Helical" evidence="6">
    <location>
        <begin position="144"/>
        <end position="161"/>
    </location>
</feature>
<feature type="transmembrane region" description="Helical" evidence="6">
    <location>
        <begin position="67"/>
        <end position="89"/>
    </location>
</feature>
<dbReference type="Proteomes" id="UP000823891">
    <property type="component" value="Unassembled WGS sequence"/>
</dbReference>
<keyword evidence="3 6" id="KW-1133">Transmembrane helix</keyword>
<feature type="transmembrane region" description="Helical" evidence="6">
    <location>
        <begin position="25"/>
        <end position="44"/>
    </location>
</feature>
<comment type="caution">
    <text evidence="8">The sequence shown here is derived from an EMBL/GenBank/DDBJ whole genome shotgun (WGS) entry which is preliminary data.</text>
</comment>
<feature type="transmembrane region" description="Helical" evidence="6">
    <location>
        <begin position="260"/>
        <end position="280"/>
    </location>
</feature>
<dbReference type="InterPro" id="IPR036640">
    <property type="entry name" value="ABC1_TM_sf"/>
</dbReference>
<dbReference type="GO" id="GO:0140359">
    <property type="term" value="F:ABC-type transporter activity"/>
    <property type="evidence" value="ECO:0007669"/>
    <property type="project" value="InterPro"/>
</dbReference>
<gene>
    <name evidence="8" type="ORF">H9761_03515</name>
</gene>
<keyword evidence="8" id="KW-0547">Nucleotide-binding</keyword>
<dbReference type="InterPro" id="IPR027417">
    <property type="entry name" value="P-loop_NTPase"/>
</dbReference>
<dbReference type="Gene3D" id="3.40.50.300">
    <property type="entry name" value="P-loop containing nucleotide triphosphate hydrolases"/>
    <property type="match status" value="1"/>
</dbReference>
<dbReference type="PANTHER" id="PTHR24221:SF654">
    <property type="entry name" value="ATP-BINDING CASSETTE SUB-FAMILY B MEMBER 6"/>
    <property type="match status" value="1"/>
</dbReference>
<evidence type="ECO:0000313" key="8">
    <source>
        <dbReference type="EMBL" id="HJC22754.1"/>
    </source>
</evidence>
<dbReference type="PANTHER" id="PTHR24221">
    <property type="entry name" value="ATP-BINDING CASSETTE SUB-FAMILY B"/>
    <property type="match status" value="1"/>
</dbReference>
<protein>
    <submittedName>
        <fullName evidence="8">ABC transporter ATP-binding protein/permease</fullName>
    </submittedName>
</protein>
<dbReference type="Pfam" id="PF00664">
    <property type="entry name" value="ABC_membrane"/>
    <property type="match status" value="1"/>
</dbReference>
<dbReference type="GO" id="GO:0016887">
    <property type="term" value="F:ATP hydrolysis activity"/>
    <property type="evidence" value="ECO:0007669"/>
    <property type="project" value="InterPro"/>
</dbReference>
<dbReference type="EMBL" id="DWWS01000016">
    <property type="protein sequence ID" value="HJC22754.1"/>
    <property type="molecule type" value="Genomic_DNA"/>
</dbReference>
<sequence length="510" mass="56165">MKTVSFRESLAGICRLYGFLKGQSLLYVVGLILVSAFQLFSSLFEGQLYSTVTRIGQSGEGRIAEQLFFICGFLAALVVMRVVGTIFYLRSVARGDEALRRRLGRTLVRMPLSIWYTRHSGDWMAILGKDADEASGVYKDQANMLLACIIQAAGGLMLLLWMNPVLAAWGLITGLGYMWIGFLNWKRMYGYENRLREAAGGMAEQFSNQIEGRWVSRFYDLQTVLSGKMDAARKEYEDGGERSARVSALNGGLNQIGYTLSYSGTLIVGLILVNAGRLTLPEMLSMWPLSLGIAFGLLQIGFLFTDYQSTAAAVGRLQHVFSLPCEEAGSADACGASDKEEPAVRLEHVSFCYEAPEEKAENTSGDDGCDRKKYALRDCSLCIRKGERVAFVGESGSGKSTLMKLLLGFYRPQEGRIEVDGIDVSASPSAVRGRISYVPQKSQLFDDSIYENIAMVRPESGREDVERAAARSGADEFIRQLPEGYETRVGEDGGRLSGDSGRGSPWREPF</sequence>
<dbReference type="PROSITE" id="PS50929">
    <property type="entry name" value="ABC_TM1F"/>
    <property type="match status" value="1"/>
</dbReference>
<keyword evidence="2 6" id="KW-0812">Transmembrane</keyword>
<dbReference type="GO" id="GO:0034040">
    <property type="term" value="F:ATPase-coupled lipid transmembrane transporter activity"/>
    <property type="evidence" value="ECO:0007669"/>
    <property type="project" value="TreeGrafter"/>
</dbReference>
<dbReference type="InterPro" id="IPR039421">
    <property type="entry name" value="Type_1_exporter"/>
</dbReference>
<dbReference type="SUPFAM" id="SSF52540">
    <property type="entry name" value="P-loop containing nucleoside triphosphate hydrolases"/>
    <property type="match status" value="1"/>
</dbReference>
<evidence type="ECO:0000256" key="4">
    <source>
        <dbReference type="ARBA" id="ARBA00023136"/>
    </source>
</evidence>
<dbReference type="InterPro" id="IPR011527">
    <property type="entry name" value="ABC1_TM_dom"/>
</dbReference>
<accession>A0A9D2SNE7</accession>
<proteinExistence type="predicted"/>
<evidence type="ECO:0000256" key="5">
    <source>
        <dbReference type="SAM" id="MobiDB-lite"/>
    </source>
</evidence>